<evidence type="ECO:0000313" key="7">
    <source>
        <dbReference type="EMBL" id="ASI53910.1"/>
    </source>
</evidence>
<dbReference type="Proteomes" id="UP000294882">
    <property type="component" value="Unassembled WGS sequence"/>
</dbReference>
<evidence type="ECO:0000256" key="3">
    <source>
        <dbReference type="ARBA" id="ARBA00023274"/>
    </source>
</evidence>
<comment type="function">
    <text evidence="5">Forms part of the polypeptide exit tunnel.</text>
</comment>
<evidence type="ECO:0000313" key="8">
    <source>
        <dbReference type="EMBL" id="TDU95373.1"/>
    </source>
</evidence>
<proteinExistence type="inferred from homology"/>
<dbReference type="GO" id="GO:0006412">
    <property type="term" value="P:translation"/>
    <property type="evidence" value="ECO:0007669"/>
    <property type="project" value="UniProtKB-UniRule"/>
</dbReference>
<keyword evidence="2 5" id="KW-0689">Ribosomal protein</keyword>
<dbReference type="AlphaFoldDB" id="A0A063YBV1"/>
<feature type="compositionally biased region" description="Basic and acidic residues" evidence="6">
    <location>
        <begin position="1"/>
        <end position="11"/>
    </location>
</feature>
<dbReference type="PANTHER" id="PTHR10746">
    <property type="entry name" value="50S RIBOSOMAL PROTEIN L4"/>
    <property type="match status" value="1"/>
</dbReference>
<dbReference type="OrthoDB" id="9803201at2"/>
<reference evidence="7 9" key="1">
    <citation type="submission" date="2014-06" db="EMBL/GenBank/DDBJ databases">
        <title>The Whole Genome Sequence of Mycoplasma hyosynoviae strain ATCC 27095.</title>
        <authorList>
            <person name="Calcutt M.J."/>
            <person name="Foecking M.F."/>
        </authorList>
    </citation>
    <scope>NUCLEOTIDE SEQUENCE [LARGE SCALE GENOMIC DNA]</scope>
    <source>
        <strain evidence="7 9">M60</strain>
    </source>
</reference>
<accession>A0A063YBV1</accession>
<dbReference type="InterPro" id="IPR013005">
    <property type="entry name" value="Ribosomal_uL4-like"/>
</dbReference>
<gene>
    <name evidence="5" type="primary">rplD</name>
    <name evidence="8" type="ORF">JN03_0669</name>
    <name evidence="7" type="ORF">MHSN_01750</name>
</gene>
<dbReference type="SUPFAM" id="SSF52166">
    <property type="entry name" value="Ribosomal protein L4"/>
    <property type="match status" value="1"/>
</dbReference>
<dbReference type="Proteomes" id="UP000264882">
    <property type="component" value="Chromosome"/>
</dbReference>
<sequence length="262" mass="28485">MAEEMKKETKKVSPAKKSTSTSTTKKTSTTTKTTSKPAASTTKKASTSAKSVPAPKVVASKQVKKLNFDTESLPKSVFGLKKIYDQAIFDTILSERASKHFTTHAVKTRGDVSGTGKKPFRQKGTGNARAGSLRSPIYVGGGRVFGPNVNRNYNLKVNKKVRKLALLSALTELAKEKAVLVHEYKIAKPSTRDLLIELNKKGLATLNRVLLVSSDENVFLSARNLPNVEVIKITSLSVEKLLAADVLILTKEDVKYLEGLAK</sequence>
<feature type="region of interest" description="Disordered" evidence="6">
    <location>
        <begin position="1"/>
        <end position="56"/>
    </location>
</feature>
<evidence type="ECO:0000256" key="6">
    <source>
        <dbReference type="SAM" id="MobiDB-lite"/>
    </source>
</evidence>
<keyword evidence="9" id="KW-1185">Reference proteome</keyword>
<dbReference type="PANTHER" id="PTHR10746:SF6">
    <property type="entry name" value="LARGE RIBOSOMAL SUBUNIT PROTEIN UL4M"/>
    <property type="match status" value="1"/>
</dbReference>
<comment type="subunit">
    <text evidence="5">Part of the 50S ribosomal subunit.</text>
</comment>
<dbReference type="STRING" id="29559.NPL3_02660"/>
<keyword evidence="3 5" id="KW-0687">Ribonucleoprotein</keyword>
<evidence type="ECO:0000256" key="4">
    <source>
        <dbReference type="ARBA" id="ARBA00035244"/>
    </source>
</evidence>
<evidence type="ECO:0000256" key="1">
    <source>
        <dbReference type="ARBA" id="ARBA00010528"/>
    </source>
</evidence>
<keyword evidence="5" id="KW-0699">rRNA-binding</keyword>
<dbReference type="GO" id="GO:0003735">
    <property type="term" value="F:structural constituent of ribosome"/>
    <property type="evidence" value="ECO:0007669"/>
    <property type="project" value="InterPro"/>
</dbReference>
<protein>
    <recommendedName>
        <fullName evidence="4 5">Large ribosomal subunit protein uL4</fullName>
    </recommendedName>
</protein>
<dbReference type="KEGG" id="mhyv:MHSN_01750"/>
<comment type="similarity">
    <text evidence="1 5">Belongs to the universal ribosomal protein uL4 family.</text>
</comment>
<dbReference type="InterPro" id="IPR023574">
    <property type="entry name" value="Ribosomal_uL4_dom_sf"/>
</dbReference>
<evidence type="ECO:0000256" key="2">
    <source>
        <dbReference type="ARBA" id="ARBA00022980"/>
    </source>
</evidence>
<dbReference type="Pfam" id="PF00573">
    <property type="entry name" value="Ribosomal_L4"/>
    <property type="match status" value="1"/>
</dbReference>
<dbReference type="GO" id="GO:0019843">
    <property type="term" value="F:rRNA binding"/>
    <property type="evidence" value="ECO:0007669"/>
    <property type="project" value="UniProtKB-UniRule"/>
</dbReference>
<evidence type="ECO:0000256" key="5">
    <source>
        <dbReference type="HAMAP-Rule" id="MF_01328"/>
    </source>
</evidence>
<dbReference type="Gene3D" id="3.40.1370.10">
    <property type="match status" value="1"/>
</dbReference>
<dbReference type="GO" id="GO:1990904">
    <property type="term" value="C:ribonucleoprotein complex"/>
    <property type="evidence" value="ECO:0007669"/>
    <property type="project" value="UniProtKB-KW"/>
</dbReference>
<organism evidence="8 10">
    <name type="scientific">Metamycoplasma hyosynoviae</name>
    <dbReference type="NCBI Taxonomy" id="29559"/>
    <lineage>
        <taxon>Bacteria</taxon>
        <taxon>Bacillati</taxon>
        <taxon>Mycoplasmatota</taxon>
        <taxon>Mycoplasmoidales</taxon>
        <taxon>Metamycoplasmataceae</taxon>
        <taxon>Metamycoplasma</taxon>
    </lineage>
</organism>
<comment type="function">
    <text evidence="5">One of the primary rRNA binding proteins, this protein initially binds near the 5'-end of the 23S rRNA. It is important during the early stages of 50S assembly. It makes multiple contacts with different domains of the 23S rRNA in the assembled 50S subunit and ribosome.</text>
</comment>
<dbReference type="HAMAP" id="MF_01328_B">
    <property type="entry name" value="Ribosomal_uL4_B"/>
    <property type="match status" value="1"/>
</dbReference>
<keyword evidence="5" id="KW-0694">RNA-binding</keyword>
<dbReference type="InterPro" id="IPR002136">
    <property type="entry name" value="Ribosomal_uL4"/>
</dbReference>
<name>A0A063YBV1_9BACT</name>
<dbReference type="NCBIfam" id="TIGR03953">
    <property type="entry name" value="rplD_bact"/>
    <property type="match status" value="1"/>
</dbReference>
<dbReference type="EMBL" id="SOCH01000007">
    <property type="protein sequence ID" value="TDU95373.1"/>
    <property type="molecule type" value="Genomic_DNA"/>
</dbReference>
<dbReference type="EMBL" id="CP008748">
    <property type="protein sequence ID" value="ASI53910.1"/>
    <property type="molecule type" value="Genomic_DNA"/>
</dbReference>
<feature type="compositionally biased region" description="Low complexity" evidence="6">
    <location>
        <begin position="15"/>
        <end position="56"/>
    </location>
</feature>
<evidence type="ECO:0000313" key="9">
    <source>
        <dbReference type="Proteomes" id="UP000264882"/>
    </source>
</evidence>
<feature type="region of interest" description="Disordered" evidence="6">
    <location>
        <begin position="108"/>
        <end position="132"/>
    </location>
</feature>
<reference evidence="8 10" key="2">
    <citation type="submission" date="2019-03" db="EMBL/GenBank/DDBJ databases">
        <title>Genomic Encyclopedia of Archaeal and Bacterial Type Strains, Phase II (KMG-II): from individual species to whole genera.</title>
        <authorList>
            <person name="Goeker M."/>
        </authorList>
    </citation>
    <scope>NUCLEOTIDE SEQUENCE [LARGE SCALE GENOMIC DNA]</scope>
    <source>
        <strain evidence="8 10">ATCC 25591</strain>
    </source>
</reference>
<evidence type="ECO:0000313" key="10">
    <source>
        <dbReference type="Proteomes" id="UP000294882"/>
    </source>
</evidence>
<dbReference type="RefSeq" id="WP_036440722.1">
    <property type="nucleotide sequence ID" value="NZ_CP008748.1"/>
</dbReference>
<dbReference type="GO" id="GO:0005840">
    <property type="term" value="C:ribosome"/>
    <property type="evidence" value="ECO:0007669"/>
    <property type="project" value="UniProtKB-KW"/>
</dbReference>